<name>A0ABR4LEQ8_9EURO</name>
<dbReference type="Pfam" id="PF04628">
    <property type="entry name" value="Sedlin_N"/>
    <property type="match status" value="1"/>
</dbReference>
<evidence type="ECO:0000313" key="1">
    <source>
        <dbReference type="EMBL" id="KAL2863028.1"/>
    </source>
</evidence>
<dbReference type="InterPro" id="IPR011012">
    <property type="entry name" value="Longin-like_dom_sf"/>
</dbReference>
<dbReference type="PANTHER" id="PTHR12403">
    <property type="entry name" value="TRAFFICKING PROTEIN PARTICLE COMPLEX SUBUNIT 2"/>
    <property type="match status" value="1"/>
</dbReference>
<accession>A0ABR4LEQ8</accession>
<sequence>MLGPRIACIGVIGKAKDNPLHISLFPPSLNSTIEFSFLLNSSLDIFEIRQKQTSIDQDLGLLHAVDERLASFGWLTTTGVKFLIVVDFIGEQSGNEARGTAHPSFRESDLKPAFRALHAAYIQLLQNPFYSPDDYVAMTSGPIQAAKPVHITDRKFVAEVKRIGSSWAPRSNRDSKCSLRAAFRPVFLRKEALGCVYLLRSGSRVISCQFLTPRSAQAWELLILKSDSQAY</sequence>
<protein>
    <submittedName>
        <fullName evidence="1">Sedlin, N-terminal conserved region-domain-containing protein</fullName>
    </submittedName>
</protein>
<dbReference type="InterPro" id="IPR006722">
    <property type="entry name" value="Sedlin"/>
</dbReference>
<keyword evidence="2" id="KW-1185">Reference proteome</keyword>
<dbReference type="Gene3D" id="3.30.450.70">
    <property type="match status" value="1"/>
</dbReference>
<dbReference type="RefSeq" id="XP_070882007.1">
    <property type="nucleotide sequence ID" value="XM_071033779.1"/>
</dbReference>
<dbReference type="Proteomes" id="UP001610432">
    <property type="component" value="Unassembled WGS sequence"/>
</dbReference>
<gene>
    <name evidence="1" type="ORF">BJX67DRAFT_385013</name>
</gene>
<comment type="caution">
    <text evidence="1">The sequence shown here is derived from an EMBL/GenBank/DDBJ whole genome shotgun (WGS) entry which is preliminary data.</text>
</comment>
<organism evidence="1 2">
    <name type="scientific">Aspergillus lucknowensis</name>
    <dbReference type="NCBI Taxonomy" id="176173"/>
    <lineage>
        <taxon>Eukaryota</taxon>
        <taxon>Fungi</taxon>
        <taxon>Dikarya</taxon>
        <taxon>Ascomycota</taxon>
        <taxon>Pezizomycotina</taxon>
        <taxon>Eurotiomycetes</taxon>
        <taxon>Eurotiomycetidae</taxon>
        <taxon>Eurotiales</taxon>
        <taxon>Aspergillaceae</taxon>
        <taxon>Aspergillus</taxon>
        <taxon>Aspergillus subgen. Nidulantes</taxon>
    </lineage>
</organism>
<dbReference type="EMBL" id="JBFXLQ010000057">
    <property type="protein sequence ID" value="KAL2863028.1"/>
    <property type="molecule type" value="Genomic_DNA"/>
</dbReference>
<dbReference type="SUPFAM" id="SSF64356">
    <property type="entry name" value="SNARE-like"/>
    <property type="match status" value="1"/>
</dbReference>
<proteinExistence type="predicted"/>
<reference evidence="1 2" key="1">
    <citation type="submission" date="2024-07" db="EMBL/GenBank/DDBJ databases">
        <title>Section-level genome sequencing and comparative genomics of Aspergillus sections Usti and Cavernicolus.</title>
        <authorList>
            <consortium name="Lawrence Berkeley National Laboratory"/>
            <person name="Nybo J.L."/>
            <person name="Vesth T.C."/>
            <person name="Theobald S."/>
            <person name="Frisvad J.C."/>
            <person name="Larsen T.O."/>
            <person name="Kjaerboelling I."/>
            <person name="Rothschild-Mancinelli K."/>
            <person name="Lyhne E.K."/>
            <person name="Kogle M.E."/>
            <person name="Barry K."/>
            <person name="Clum A."/>
            <person name="Na H."/>
            <person name="Ledsgaard L."/>
            <person name="Lin J."/>
            <person name="Lipzen A."/>
            <person name="Kuo A."/>
            <person name="Riley R."/>
            <person name="Mondo S."/>
            <person name="Labutti K."/>
            <person name="Haridas S."/>
            <person name="Pangalinan J."/>
            <person name="Salamov A.A."/>
            <person name="Simmons B.A."/>
            <person name="Magnuson J.K."/>
            <person name="Chen J."/>
            <person name="Drula E."/>
            <person name="Henrissat B."/>
            <person name="Wiebenga A."/>
            <person name="Lubbers R.J."/>
            <person name="Gomes A.C."/>
            <person name="Macurrencykelacurrency M.R."/>
            <person name="Stajich J."/>
            <person name="Grigoriev I.V."/>
            <person name="Mortensen U.H."/>
            <person name="De Vries R.P."/>
            <person name="Baker S.E."/>
            <person name="Andersen M.R."/>
        </authorList>
    </citation>
    <scope>NUCLEOTIDE SEQUENCE [LARGE SCALE GENOMIC DNA]</scope>
    <source>
        <strain evidence="1 2">CBS 449.75</strain>
    </source>
</reference>
<dbReference type="GeneID" id="98148851"/>
<evidence type="ECO:0000313" key="2">
    <source>
        <dbReference type="Proteomes" id="UP001610432"/>
    </source>
</evidence>